<evidence type="ECO:0000256" key="2">
    <source>
        <dbReference type="ARBA" id="ARBA00022741"/>
    </source>
</evidence>
<dbReference type="GO" id="GO:0005524">
    <property type="term" value="F:ATP binding"/>
    <property type="evidence" value="ECO:0007669"/>
    <property type="project" value="UniProtKB-KW"/>
</dbReference>
<dbReference type="Gene3D" id="3.40.50.300">
    <property type="entry name" value="P-loop containing nucleotide triphosphate hydrolases"/>
    <property type="match status" value="1"/>
</dbReference>
<dbReference type="STRING" id="1341695.BBOMB_0204"/>
<dbReference type="EC" id="3.6.3.28" evidence="5"/>
<protein>
    <submittedName>
        <fullName evidence="5">ABC transporter, ATP-binding protein</fullName>
        <ecNumber evidence="5">3.6.3.28</ecNumber>
    </submittedName>
</protein>
<dbReference type="GO" id="GO:0005886">
    <property type="term" value="C:plasma membrane"/>
    <property type="evidence" value="ECO:0007669"/>
    <property type="project" value="TreeGrafter"/>
</dbReference>
<organism evidence="5 6">
    <name type="scientific">Bifidobacterium bombi DSM 19703</name>
    <dbReference type="NCBI Taxonomy" id="1341695"/>
    <lineage>
        <taxon>Bacteria</taxon>
        <taxon>Bacillati</taxon>
        <taxon>Actinomycetota</taxon>
        <taxon>Actinomycetes</taxon>
        <taxon>Bifidobacteriales</taxon>
        <taxon>Bifidobacteriaceae</taxon>
        <taxon>Bifidobacterium</taxon>
    </lineage>
</organism>
<evidence type="ECO:0000259" key="4">
    <source>
        <dbReference type="PROSITE" id="PS50893"/>
    </source>
</evidence>
<evidence type="ECO:0000256" key="1">
    <source>
        <dbReference type="ARBA" id="ARBA00022448"/>
    </source>
</evidence>
<dbReference type="PANTHER" id="PTHR24220:SF685">
    <property type="entry name" value="ABC TRANSPORTER RELATED"/>
    <property type="match status" value="1"/>
</dbReference>
<keyword evidence="2" id="KW-0547">Nucleotide-binding</keyword>
<keyword evidence="5" id="KW-0378">Hydrolase</keyword>
<dbReference type="EMBL" id="ATLK01000001">
    <property type="protein sequence ID" value="KFF30886.1"/>
    <property type="molecule type" value="Genomic_DNA"/>
</dbReference>
<evidence type="ECO:0000256" key="3">
    <source>
        <dbReference type="ARBA" id="ARBA00022840"/>
    </source>
</evidence>
<dbReference type="RefSeq" id="WP_081867196.1">
    <property type="nucleotide sequence ID" value="NZ_ATLK01000001.1"/>
</dbReference>
<dbReference type="SMART" id="SM00382">
    <property type="entry name" value="AAA"/>
    <property type="match status" value="1"/>
</dbReference>
<evidence type="ECO:0000313" key="6">
    <source>
        <dbReference type="Proteomes" id="UP000028730"/>
    </source>
</evidence>
<dbReference type="SUPFAM" id="SSF52540">
    <property type="entry name" value="P-loop containing nucleoside triphosphate hydrolases"/>
    <property type="match status" value="1"/>
</dbReference>
<keyword evidence="6" id="KW-1185">Reference proteome</keyword>
<dbReference type="Pfam" id="PF00005">
    <property type="entry name" value="ABC_tran"/>
    <property type="match status" value="1"/>
</dbReference>
<dbReference type="InterPro" id="IPR017871">
    <property type="entry name" value="ABC_transporter-like_CS"/>
</dbReference>
<dbReference type="PANTHER" id="PTHR24220">
    <property type="entry name" value="IMPORT ATP-BINDING PROTEIN"/>
    <property type="match status" value="1"/>
</dbReference>
<dbReference type="AlphaFoldDB" id="A0A080N290"/>
<comment type="caution">
    <text evidence="5">The sequence shown here is derived from an EMBL/GenBank/DDBJ whole genome shotgun (WGS) entry which is preliminary data.</text>
</comment>
<evidence type="ECO:0000313" key="5">
    <source>
        <dbReference type="EMBL" id="KFF30886.1"/>
    </source>
</evidence>
<dbReference type="FunFam" id="3.40.50.300:FF:000032">
    <property type="entry name" value="Export ABC transporter ATP-binding protein"/>
    <property type="match status" value="1"/>
</dbReference>
<proteinExistence type="predicted"/>
<name>A0A080N290_9BIFI</name>
<sequence>MAQLPNDAPVLLRNVSDGKRAEDGRFAVQAIDLVKDYGHGENLVHALRHVDIGFERGRFSAIMGPSGSGKSTLMHTLAGLDSVTSGRVFLGGDEITGLKDNELTVLRRSKIGFIFQSFNLLPMFTAEQNILMPLTLAGGKPDREWYSRLVETLGIADRLKHRPSELSGGQQQRVAIARALITRPQVVFADEPTGNLDSASSAEVLSFLKQSVKELGQTIVMVTHDAVAASYSDRAIVFADGRIVADVDHPEAEQMSDLLMRERKLAIRDSIMPRHGVEQSQIGGVGSALGVAASSGRHAMPGSNSGMHY</sequence>
<dbReference type="eggNOG" id="COG1136">
    <property type="taxonomic scope" value="Bacteria"/>
</dbReference>
<dbReference type="GO" id="GO:0098796">
    <property type="term" value="C:membrane protein complex"/>
    <property type="evidence" value="ECO:0007669"/>
    <property type="project" value="UniProtKB-ARBA"/>
</dbReference>
<dbReference type="PROSITE" id="PS50893">
    <property type="entry name" value="ABC_TRANSPORTER_2"/>
    <property type="match status" value="1"/>
</dbReference>
<feature type="domain" description="ABC transporter" evidence="4">
    <location>
        <begin position="28"/>
        <end position="265"/>
    </location>
</feature>
<reference evidence="5 6" key="1">
    <citation type="journal article" date="2014" name="Appl. Environ. Microbiol.">
        <title>Genomic encyclopedia of type strains of the genus Bifidobacterium.</title>
        <authorList>
            <person name="Milani C."/>
            <person name="Lugli G.A."/>
            <person name="Duranti S."/>
            <person name="Turroni F."/>
            <person name="Bottacini F."/>
            <person name="Mangifesta M."/>
            <person name="Sanchez B."/>
            <person name="Viappiani A."/>
            <person name="Mancabelli L."/>
            <person name="Taminiau B."/>
            <person name="Delcenserie V."/>
            <person name="Barrangou R."/>
            <person name="Margolles A."/>
            <person name="van Sinderen D."/>
            <person name="Ventura M."/>
        </authorList>
    </citation>
    <scope>NUCLEOTIDE SEQUENCE [LARGE SCALE GENOMIC DNA]</scope>
    <source>
        <strain evidence="5 6">DSM 19703</strain>
    </source>
</reference>
<dbReference type="GO" id="GO:0016887">
    <property type="term" value="F:ATP hydrolysis activity"/>
    <property type="evidence" value="ECO:0007669"/>
    <property type="project" value="InterPro"/>
</dbReference>
<dbReference type="Proteomes" id="UP000028730">
    <property type="component" value="Unassembled WGS sequence"/>
</dbReference>
<dbReference type="PROSITE" id="PS00211">
    <property type="entry name" value="ABC_TRANSPORTER_1"/>
    <property type="match status" value="1"/>
</dbReference>
<dbReference type="InterPro" id="IPR003593">
    <property type="entry name" value="AAA+_ATPase"/>
</dbReference>
<accession>A0A080N290</accession>
<dbReference type="OrthoDB" id="3176024at2"/>
<dbReference type="GO" id="GO:0022857">
    <property type="term" value="F:transmembrane transporter activity"/>
    <property type="evidence" value="ECO:0007669"/>
    <property type="project" value="TreeGrafter"/>
</dbReference>
<dbReference type="InterPro" id="IPR015854">
    <property type="entry name" value="ABC_transpr_LolD-like"/>
</dbReference>
<gene>
    <name evidence="5" type="ORF">BBOMB_0204</name>
</gene>
<dbReference type="InterPro" id="IPR027417">
    <property type="entry name" value="P-loop_NTPase"/>
</dbReference>
<dbReference type="InterPro" id="IPR003439">
    <property type="entry name" value="ABC_transporter-like_ATP-bd"/>
</dbReference>
<keyword evidence="1" id="KW-0813">Transport</keyword>
<keyword evidence="3 5" id="KW-0067">ATP-binding</keyword>
<dbReference type="CDD" id="cd03255">
    <property type="entry name" value="ABC_MJ0796_LolCDE_FtsE"/>
    <property type="match status" value="1"/>
</dbReference>
<dbReference type="InterPro" id="IPR017911">
    <property type="entry name" value="MacB-like_ATP-bd"/>
</dbReference>